<feature type="transmembrane region" description="Helical" evidence="1">
    <location>
        <begin position="6"/>
        <end position="27"/>
    </location>
</feature>
<name>A0A2S6GKE9_9PSEU</name>
<dbReference type="OrthoDB" id="1145132at2"/>
<feature type="transmembrane region" description="Helical" evidence="1">
    <location>
        <begin position="228"/>
        <end position="246"/>
    </location>
</feature>
<accession>A0A2S6GKE9</accession>
<keyword evidence="1" id="KW-0812">Transmembrane</keyword>
<gene>
    <name evidence="2" type="ORF">CLV40_113181</name>
</gene>
<keyword evidence="3" id="KW-1185">Reference proteome</keyword>
<sequence>MAEILVAGGWGLLAGSALVLGAAVGFFARVRPPVVAAVMAFGSGVLLSAVSFELIGEAHEQGGMVPTTIGAVGGAVVYTLADVWLARRGARHRKRSGGQQPSEREQAGSGTAMAFGALLDGIPESIVIGTSLLGGGTVSAVTVAAVFISNVPEGLSSAAGMRRAGRDPRYVFGLWGGIAVISGAAAMLGYGALGDAPPGLLAGITASAGGAILAMIADTMIPEAFADAHLWIGLITVIGFLTAFALSQA</sequence>
<evidence type="ECO:0000313" key="2">
    <source>
        <dbReference type="EMBL" id="PPK65697.1"/>
    </source>
</evidence>
<protein>
    <submittedName>
        <fullName evidence="2">ZIP family zinc transporter</fullName>
    </submittedName>
</protein>
<organism evidence="2 3">
    <name type="scientific">Actinokineospora auranticolor</name>
    <dbReference type="NCBI Taxonomy" id="155976"/>
    <lineage>
        <taxon>Bacteria</taxon>
        <taxon>Bacillati</taxon>
        <taxon>Actinomycetota</taxon>
        <taxon>Actinomycetes</taxon>
        <taxon>Pseudonocardiales</taxon>
        <taxon>Pseudonocardiaceae</taxon>
        <taxon>Actinokineospora</taxon>
    </lineage>
</organism>
<feature type="transmembrane region" description="Helical" evidence="1">
    <location>
        <begin position="199"/>
        <end position="216"/>
    </location>
</feature>
<feature type="transmembrane region" description="Helical" evidence="1">
    <location>
        <begin position="64"/>
        <end position="85"/>
    </location>
</feature>
<keyword evidence="1" id="KW-1133">Transmembrane helix</keyword>
<reference evidence="2 3" key="1">
    <citation type="submission" date="2018-02" db="EMBL/GenBank/DDBJ databases">
        <title>Genomic Encyclopedia of Archaeal and Bacterial Type Strains, Phase II (KMG-II): from individual species to whole genera.</title>
        <authorList>
            <person name="Goeker M."/>
        </authorList>
    </citation>
    <scope>NUCLEOTIDE SEQUENCE [LARGE SCALE GENOMIC DNA]</scope>
    <source>
        <strain evidence="2 3">YU 961-1</strain>
    </source>
</reference>
<dbReference type="EMBL" id="PTIX01000013">
    <property type="protein sequence ID" value="PPK65697.1"/>
    <property type="molecule type" value="Genomic_DNA"/>
</dbReference>
<comment type="caution">
    <text evidence="2">The sequence shown here is derived from an EMBL/GenBank/DDBJ whole genome shotgun (WGS) entry which is preliminary data.</text>
</comment>
<dbReference type="AlphaFoldDB" id="A0A2S6GKE9"/>
<evidence type="ECO:0000313" key="3">
    <source>
        <dbReference type="Proteomes" id="UP000239203"/>
    </source>
</evidence>
<feature type="transmembrane region" description="Helical" evidence="1">
    <location>
        <begin position="170"/>
        <end position="193"/>
    </location>
</feature>
<feature type="transmembrane region" description="Helical" evidence="1">
    <location>
        <begin position="34"/>
        <end position="52"/>
    </location>
</feature>
<keyword evidence="1" id="KW-0472">Membrane</keyword>
<evidence type="ECO:0000256" key="1">
    <source>
        <dbReference type="SAM" id="Phobius"/>
    </source>
</evidence>
<proteinExistence type="predicted"/>
<dbReference type="Proteomes" id="UP000239203">
    <property type="component" value="Unassembled WGS sequence"/>
</dbReference>
<dbReference type="RefSeq" id="WP_104481108.1">
    <property type="nucleotide sequence ID" value="NZ_CP154825.1"/>
</dbReference>